<evidence type="ECO:0000313" key="1">
    <source>
        <dbReference type="EMBL" id="WDD98379.1"/>
    </source>
</evidence>
<dbReference type="InterPro" id="IPR014507">
    <property type="entry name" value="Baseplate_assembly_J_pred"/>
</dbReference>
<dbReference type="EMBL" id="CP059735">
    <property type="protein sequence ID" value="WDD98379.1"/>
    <property type="molecule type" value="Genomic_DNA"/>
</dbReference>
<organism evidence="1 2">
    <name type="scientific">Thalassomonas actiniarum</name>
    <dbReference type="NCBI Taxonomy" id="485447"/>
    <lineage>
        <taxon>Bacteria</taxon>
        <taxon>Pseudomonadati</taxon>
        <taxon>Pseudomonadota</taxon>
        <taxon>Gammaproteobacteria</taxon>
        <taxon>Alteromonadales</taxon>
        <taxon>Colwelliaceae</taxon>
        <taxon>Thalassomonas</taxon>
    </lineage>
</organism>
<accession>A0AAF0C373</accession>
<dbReference type="Proteomes" id="UP000032568">
    <property type="component" value="Chromosome"/>
</dbReference>
<evidence type="ECO:0000313" key="2">
    <source>
        <dbReference type="Proteomes" id="UP000032568"/>
    </source>
</evidence>
<proteinExistence type="predicted"/>
<reference evidence="1 2" key="1">
    <citation type="journal article" date="2015" name="Genome Announc.">
        <title>Draft Genome Sequences of Marine Isolates of Thalassomonas viridans and Thalassomonas actiniarum.</title>
        <authorList>
            <person name="Olonade I."/>
            <person name="van Zyl L.J."/>
            <person name="Trindade M."/>
        </authorList>
    </citation>
    <scope>NUCLEOTIDE SEQUENCE [LARGE SCALE GENOMIC DNA]</scope>
    <source>
        <strain evidence="1 2">A5K-106</strain>
    </source>
</reference>
<keyword evidence="2" id="KW-1185">Reference proteome</keyword>
<dbReference type="AlphaFoldDB" id="A0AAF0C373"/>
<dbReference type="KEGG" id="tact:SG35_024425"/>
<dbReference type="RefSeq" id="WP_044836151.1">
    <property type="nucleotide sequence ID" value="NZ_CP059735.1"/>
</dbReference>
<protein>
    <submittedName>
        <fullName evidence="1">Baseplate J/gp47 family protein</fullName>
    </submittedName>
</protein>
<dbReference type="PIRSF" id="PIRSF020481">
    <property type="entry name" value="BAP"/>
    <property type="match status" value="1"/>
</dbReference>
<reference evidence="1 2" key="2">
    <citation type="journal article" date="2022" name="Mar. Drugs">
        <title>Bioassay-Guided Fractionation Leads to the Detection of Cholic Acid Generated by the Rare Thalassomonas sp.</title>
        <authorList>
            <person name="Pheiffer F."/>
            <person name="Schneider Y.K."/>
            <person name="Hansen E.H."/>
            <person name="Andersen J.H."/>
            <person name="Isaksson J."/>
            <person name="Busche T."/>
            <person name="R C."/>
            <person name="Kalinowski J."/>
            <person name="Zyl L.V."/>
            <person name="Trindade M."/>
        </authorList>
    </citation>
    <scope>NUCLEOTIDE SEQUENCE [LARGE SCALE GENOMIC DNA]</scope>
    <source>
        <strain evidence="1 2">A5K-106</strain>
    </source>
</reference>
<name>A0AAF0C373_9GAMM</name>
<sequence length="283" mass="31670">MSNSSIDFNALPSPDVIETIEFEQLFQERKQRLLEMAPQYAEALELESEPLVQNLQLESYREMLLRQRINEAVYANLLATAQGADLDNLGVFYGVLRSPLEDDETFRLRIRDRTIASSTAGSKAHYRSRAIEVDPVAIRDVEIDSPIPGQVRVSVLVRTGYDVDEIVGKVRDHVTAEDVQMLTDTVEVVSAELIPVDVTADIYLHPDTPQVIFDSLEQSLLDAWELSAELGWDLTPSWLDAQLHKDGIHYVERSTPTALITIAANQCVVPGNINLTLKSRGEL</sequence>
<gene>
    <name evidence="1" type="ORF">SG35_024425</name>
</gene>